<keyword evidence="5" id="KW-0396">Initiation factor</keyword>
<dbReference type="SUPFAM" id="SSF55159">
    <property type="entry name" value="eIF1-like"/>
    <property type="match status" value="1"/>
</dbReference>
<evidence type="ECO:0000259" key="4">
    <source>
        <dbReference type="PROSITE" id="PS50296"/>
    </source>
</evidence>
<dbReference type="OrthoDB" id="9792915at2"/>
<evidence type="ECO:0000313" key="5">
    <source>
        <dbReference type="EMBL" id="RZS97234.1"/>
    </source>
</evidence>
<reference evidence="5 6" key="1">
    <citation type="submission" date="2019-02" db="EMBL/GenBank/DDBJ databases">
        <title>Genomic Encyclopedia of Archaeal and Bacterial Type Strains, Phase II (KMG-II): from individual species to whole genera.</title>
        <authorList>
            <person name="Goeker M."/>
        </authorList>
    </citation>
    <scope>NUCLEOTIDE SEQUENCE [LARGE SCALE GENOMIC DNA]</scope>
    <source>
        <strain evidence="5 6">DSM 21411</strain>
    </source>
</reference>
<dbReference type="PANTHER" id="PTHR12789:SF0">
    <property type="entry name" value="DENSITY-REGULATED PROTEIN"/>
    <property type="match status" value="1"/>
</dbReference>
<keyword evidence="2" id="KW-0810">Translation regulation</keyword>
<dbReference type="GO" id="GO:0002188">
    <property type="term" value="P:translation reinitiation"/>
    <property type="evidence" value="ECO:0007669"/>
    <property type="project" value="TreeGrafter"/>
</dbReference>
<dbReference type="InterPro" id="IPR001950">
    <property type="entry name" value="SUI1"/>
</dbReference>
<comment type="similarity">
    <text evidence="1">Belongs to the SUI1 family.</text>
</comment>
<dbReference type="InterPro" id="IPR050318">
    <property type="entry name" value="DENR/SUI1_TIF"/>
</dbReference>
<dbReference type="PANTHER" id="PTHR12789">
    <property type="entry name" value="DENSITY-REGULATED PROTEIN HOMOLOG"/>
    <property type="match status" value="1"/>
</dbReference>
<dbReference type="PROSITE" id="PS50296">
    <property type="entry name" value="SUI1"/>
    <property type="match status" value="1"/>
</dbReference>
<sequence>MSKKKNNDWKKRDGVVYSTSEDFEYSLGDEVEAQTLPPQQQNLKVMLDKKSRGGKQVTLIEGFVGSDEDLKTLGKLLKTKCGVGGSAKDGEILIQGDHRDKVLQVLLQEGYKAKKSGG</sequence>
<dbReference type="InterPro" id="IPR036877">
    <property type="entry name" value="SUI1_dom_sf"/>
</dbReference>
<dbReference type="CDD" id="cd11567">
    <property type="entry name" value="YciH_like"/>
    <property type="match status" value="1"/>
</dbReference>
<dbReference type="GO" id="GO:0003743">
    <property type="term" value="F:translation initiation factor activity"/>
    <property type="evidence" value="ECO:0007669"/>
    <property type="project" value="UniProtKB-KW"/>
</dbReference>
<dbReference type="InterPro" id="IPR005872">
    <property type="entry name" value="SUI1_arc_bac"/>
</dbReference>
<keyword evidence="6" id="KW-1185">Reference proteome</keyword>
<dbReference type="Proteomes" id="UP000292209">
    <property type="component" value="Unassembled WGS sequence"/>
</dbReference>
<comment type="caution">
    <text evidence="5">The sequence shown here is derived from an EMBL/GenBank/DDBJ whole genome shotgun (WGS) entry which is preliminary data.</text>
</comment>
<dbReference type="AlphaFoldDB" id="A0A4Q7PAI5"/>
<protein>
    <submittedName>
        <fullName evidence="5">Translation initiation factor 1 (eIF-1/SUI1)</fullName>
    </submittedName>
</protein>
<dbReference type="GO" id="GO:0003729">
    <property type="term" value="F:mRNA binding"/>
    <property type="evidence" value="ECO:0007669"/>
    <property type="project" value="TreeGrafter"/>
</dbReference>
<dbReference type="GO" id="GO:0006417">
    <property type="term" value="P:regulation of translation"/>
    <property type="evidence" value="ECO:0007669"/>
    <property type="project" value="UniProtKB-KW"/>
</dbReference>
<dbReference type="EMBL" id="SGXG01000001">
    <property type="protein sequence ID" value="RZS97234.1"/>
    <property type="molecule type" value="Genomic_DNA"/>
</dbReference>
<gene>
    <name evidence="5" type="ORF">BC751_2837</name>
</gene>
<evidence type="ECO:0000256" key="2">
    <source>
        <dbReference type="ARBA" id="ARBA00022845"/>
    </source>
</evidence>
<dbReference type="Gene3D" id="3.30.780.10">
    <property type="entry name" value="SUI1-like domain"/>
    <property type="match status" value="1"/>
</dbReference>
<feature type="domain" description="SUI1" evidence="4">
    <location>
        <begin position="44"/>
        <end position="110"/>
    </location>
</feature>
<dbReference type="PIRSF" id="PIRSF037511">
    <property type="entry name" value="Transl_init_SUI1_pro"/>
    <property type="match status" value="1"/>
</dbReference>
<dbReference type="GO" id="GO:0001731">
    <property type="term" value="P:formation of translation preinitiation complex"/>
    <property type="evidence" value="ECO:0007669"/>
    <property type="project" value="TreeGrafter"/>
</dbReference>
<accession>A0A4Q7PAI5</accession>
<evidence type="ECO:0000256" key="3">
    <source>
        <dbReference type="ARBA" id="ARBA00022917"/>
    </source>
</evidence>
<keyword evidence="3" id="KW-0648">Protein biosynthesis</keyword>
<evidence type="ECO:0000313" key="6">
    <source>
        <dbReference type="Proteomes" id="UP000292209"/>
    </source>
</evidence>
<proteinExistence type="inferred from homology"/>
<dbReference type="Pfam" id="PF01253">
    <property type="entry name" value="SUI1"/>
    <property type="match status" value="1"/>
</dbReference>
<evidence type="ECO:0000256" key="1">
    <source>
        <dbReference type="ARBA" id="ARBA00005422"/>
    </source>
</evidence>
<organism evidence="5 6">
    <name type="scientific">Cecembia calidifontis</name>
    <dbReference type="NCBI Taxonomy" id="1187080"/>
    <lineage>
        <taxon>Bacteria</taxon>
        <taxon>Pseudomonadati</taxon>
        <taxon>Bacteroidota</taxon>
        <taxon>Cytophagia</taxon>
        <taxon>Cytophagales</taxon>
        <taxon>Cyclobacteriaceae</taxon>
        <taxon>Cecembia</taxon>
    </lineage>
</organism>
<name>A0A4Q7PAI5_9BACT</name>
<dbReference type="RefSeq" id="WP_130276040.1">
    <property type="nucleotide sequence ID" value="NZ_SGXG01000001.1"/>
</dbReference>